<dbReference type="Gene3D" id="3.80.10.10">
    <property type="entry name" value="Ribonuclease Inhibitor"/>
    <property type="match status" value="1"/>
</dbReference>
<dbReference type="SUPFAM" id="SSF46785">
    <property type="entry name" value="Winged helix' DNA-binding domain"/>
    <property type="match status" value="1"/>
</dbReference>
<dbReference type="PROSITE" id="PS51192">
    <property type="entry name" value="HELICASE_ATP_BIND_1"/>
    <property type="match status" value="1"/>
</dbReference>
<dbReference type="GO" id="GO:0003677">
    <property type="term" value="F:DNA binding"/>
    <property type="evidence" value="ECO:0007669"/>
    <property type="project" value="UniProtKB-KW"/>
</dbReference>
<dbReference type="PROSITE" id="PS51450">
    <property type="entry name" value="LRR"/>
    <property type="match status" value="1"/>
</dbReference>
<evidence type="ECO:0000256" key="6">
    <source>
        <dbReference type="ARBA" id="ARBA00022801"/>
    </source>
</evidence>
<dbReference type="Gene3D" id="3.40.50.300">
    <property type="entry name" value="P-loop containing nucleotide triphosphate hydrolases"/>
    <property type="match status" value="2"/>
</dbReference>
<dbReference type="EMBL" id="LHPG02000026">
    <property type="protein sequence ID" value="PRW18345.1"/>
    <property type="molecule type" value="Genomic_DNA"/>
</dbReference>
<keyword evidence="6" id="KW-0378">Hydrolase</keyword>
<dbReference type="Pfam" id="PF09382">
    <property type="entry name" value="RQC"/>
    <property type="match status" value="1"/>
</dbReference>
<dbReference type="SMART" id="SM00341">
    <property type="entry name" value="HRDC"/>
    <property type="match status" value="1"/>
</dbReference>
<keyword evidence="4" id="KW-0433">Leucine-rich repeat</keyword>
<keyword evidence="7 16" id="KW-0067">ATP-binding</keyword>
<dbReference type="GO" id="GO:0016787">
    <property type="term" value="F:hydrolase activity"/>
    <property type="evidence" value="ECO:0007669"/>
    <property type="project" value="UniProtKB-KW"/>
</dbReference>
<dbReference type="EC" id="5.6.2.4" evidence="11"/>
<dbReference type="CDD" id="cd17920">
    <property type="entry name" value="DEXHc_RecQ"/>
    <property type="match status" value="1"/>
</dbReference>
<dbReference type="Proteomes" id="UP000239899">
    <property type="component" value="Unassembled WGS sequence"/>
</dbReference>
<keyword evidence="9" id="KW-0413">Isomerase</keyword>
<dbReference type="InterPro" id="IPR032675">
    <property type="entry name" value="LRR_dom_sf"/>
</dbReference>
<accession>A0A2P6TBU8</accession>
<keyword evidence="8" id="KW-0238">DNA-binding</keyword>
<name>A0A2P6TBU8_CHLSO</name>
<protein>
    <recommendedName>
        <fullName evidence="11">DNA 3'-5' helicase</fullName>
        <ecNumber evidence="11">5.6.2.4</ecNumber>
    </recommendedName>
</protein>
<evidence type="ECO:0000256" key="2">
    <source>
        <dbReference type="ARBA" id="ARBA00004430"/>
    </source>
</evidence>
<comment type="similarity">
    <text evidence="3">Belongs to the helicase family. RecQ subfamily.</text>
</comment>
<evidence type="ECO:0000256" key="13">
    <source>
        <dbReference type="SAM" id="MobiDB-lite"/>
    </source>
</evidence>
<dbReference type="GO" id="GO:0000724">
    <property type="term" value="P:double-strand break repair via homologous recombination"/>
    <property type="evidence" value="ECO:0007669"/>
    <property type="project" value="TreeGrafter"/>
</dbReference>
<evidence type="ECO:0000256" key="5">
    <source>
        <dbReference type="ARBA" id="ARBA00022737"/>
    </source>
</evidence>
<dbReference type="GO" id="GO:0009378">
    <property type="term" value="F:four-way junction helicase activity"/>
    <property type="evidence" value="ECO:0007669"/>
    <property type="project" value="TreeGrafter"/>
</dbReference>
<dbReference type="SMART" id="SM00956">
    <property type="entry name" value="RQC"/>
    <property type="match status" value="1"/>
</dbReference>
<dbReference type="SUPFAM" id="SSF52058">
    <property type="entry name" value="L domain-like"/>
    <property type="match status" value="1"/>
</dbReference>
<dbReference type="PANTHER" id="PTHR13710">
    <property type="entry name" value="DNA HELICASE RECQ FAMILY MEMBER"/>
    <property type="match status" value="1"/>
</dbReference>
<dbReference type="GO" id="GO:0005930">
    <property type="term" value="C:axoneme"/>
    <property type="evidence" value="ECO:0007669"/>
    <property type="project" value="UniProtKB-SubCell"/>
</dbReference>
<dbReference type="Pfam" id="PF00570">
    <property type="entry name" value="HRDC"/>
    <property type="match status" value="1"/>
</dbReference>
<dbReference type="OrthoDB" id="10261556at2759"/>
<evidence type="ECO:0000256" key="12">
    <source>
        <dbReference type="SAM" id="Coils"/>
    </source>
</evidence>
<keyword evidence="7 16" id="KW-0347">Helicase</keyword>
<dbReference type="GO" id="GO:0005694">
    <property type="term" value="C:chromosome"/>
    <property type="evidence" value="ECO:0007669"/>
    <property type="project" value="TreeGrafter"/>
</dbReference>
<dbReference type="InterPro" id="IPR011545">
    <property type="entry name" value="DEAD/DEAH_box_helicase_dom"/>
</dbReference>
<gene>
    <name evidence="16" type="ORF">C2E21_9301</name>
</gene>
<dbReference type="FunFam" id="3.40.50.300:FF:001389">
    <property type="entry name" value="ATP-dependent DNA helicase RecQ"/>
    <property type="match status" value="1"/>
</dbReference>
<comment type="caution">
    <text evidence="16">The sequence shown here is derived from an EMBL/GenBank/DDBJ whole genome shotgun (WGS) entry which is preliminary data.</text>
</comment>
<dbReference type="InterPro" id="IPR014001">
    <property type="entry name" value="Helicase_ATP-bd"/>
</dbReference>
<dbReference type="InterPro" id="IPR018982">
    <property type="entry name" value="RQC_domain"/>
</dbReference>
<evidence type="ECO:0000256" key="1">
    <source>
        <dbReference type="ARBA" id="ARBA00001947"/>
    </source>
</evidence>
<dbReference type="Gene3D" id="1.10.150.80">
    <property type="entry name" value="HRDC domain"/>
    <property type="match status" value="1"/>
</dbReference>
<dbReference type="PROSITE" id="PS50967">
    <property type="entry name" value="HRDC"/>
    <property type="match status" value="1"/>
</dbReference>
<dbReference type="InterPro" id="IPR002121">
    <property type="entry name" value="HRDC_dom"/>
</dbReference>
<dbReference type="SMART" id="SM00369">
    <property type="entry name" value="LRR_TYP"/>
    <property type="match status" value="3"/>
</dbReference>
<evidence type="ECO:0000313" key="17">
    <source>
        <dbReference type="Proteomes" id="UP000239899"/>
    </source>
</evidence>
<dbReference type="InterPro" id="IPR036388">
    <property type="entry name" value="WH-like_DNA-bd_sf"/>
</dbReference>
<keyword evidence="5" id="KW-0677">Repeat</keyword>
<feature type="region of interest" description="Disordered" evidence="13">
    <location>
        <begin position="1101"/>
        <end position="1120"/>
    </location>
</feature>
<dbReference type="NCBIfam" id="TIGR00614">
    <property type="entry name" value="recQ_fam"/>
    <property type="match status" value="1"/>
</dbReference>
<reference evidence="16 17" key="1">
    <citation type="journal article" date="2018" name="Plant J.">
        <title>Genome sequences of Chlorella sorokiniana UTEX 1602 and Micractinium conductrix SAG 241.80: implications to maltose excretion by a green alga.</title>
        <authorList>
            <person name="Arriola M.B."/>
            <person name="Velmurugan N."/>
            <person name="Zhang Y."/>
            <person name="Plunkett M.H."/>
            <person name="Hondzo H."/>
            <person name="Barney B.M."/>
        </authorList>
    </citation>
    <scope>NUCLEOTIDE SEQUENCE [LARGE SCALE GENOMIC DNA]</scope>
    <source>
        <strain evidence="17">UTEX 1602</strain>
    </source>
</reference>
<dbReference type="InterPro" id="IPR044876">
    <property type="entry name" value="HRDC_dom_sf"/>
</dbReference>
<keyword evidence="17" id="KW-1185">Reference proteome</keyword>
<dbReference type="InterPro" id="IPR029491">
    <property type="entry name" value="Helicase_HTH"/>
</dbReference>
<dbReference type="Pfam" id="PF14493">
    <property type="entry name" value="HTH_40"/>
    <property type="match status" value="1"/>
</dbReference>
<sequence>MSSEQQLPARRVAPTLQDMPAGVLQHIMALALQGGASDDEWPLLDNGGWRGSPVARRVPAHILPGSLAACKPMWRAALAVLPPAFCVRLRDGTPAAEYERQFAACADSVRELHLASLPADFDAARCLQLASPQLHSLSLEGEHPWPWVGQLSRFTGLERLAVSRNSFDLSSEEAAVLGTLPLRQLSLDLEWPENNIELPALPHLEALSITVNLDVDAYQPALPAGCQWLGSGRLRRLVLHHVEFASPPAVLTNLESLELCECTHSLCAPNTFTQLGRMTRLALQCSDSPAGQGTAAADFSALPLLRELSLAGERLTELPTSVAGLQQLSVLDLTDNRLTSLPTGPYLDSLCQLVLAGNRLAALPPVLEAATGLEVLDLTGCITTKDLAVLNRLPGLKAVYYALELGWSSMDLRVSIAPGGSEAMMNELDSLEVRLNVVAALNSALERRPQEPAAMAVTPQAVLTKYFGYSSFRSCQQGVIDAVLNEGADNLVVMATGGGKSLCYQVPPLVLGKPAVVISPLISLMEDQVMALNAKGIPACFLGTAQLSQQVKEDAWRGKYQFVYITPEMASVSIDRLRALQRAAGLSLIAVDEAHCISEWGFDFRTEYRHLYRLREALPEVPFIALTATATPKVRDDIIANLRLKPNTRKWIMSFERPNLHFSMQRKQAALAANFGPLLAAAERGELEPTIVYTLTKREAAEIAAELGARPGLRGRVAAYHGDLSVQARRDVHAAFMHDRLTVVVATVAFGMGALQRCTWVGAGRLAGRAGRDGVQSSCVLLWSAADAAKNAVIKSSGMNNNAEAAAQRDTGSDAITAYIHAPGCRHRAMVEYFAPGGWDGARCRGGCDNCTSAAAGGLLQRDLAAEARLLLATVQRLREMGLGAAVQVLRGSRSQKVKPWMADITGPDGTKLHGAGQQYSEGWWKALAGMLTGRGLIASITKAPPGQRAFAVVTCSDKGAAFLRSQEPLVLQLSGELAQQEKEARAAAEAAAAAQAAAAALQAQRNAVQAEEQTLFRALQDVRKTVAAAAGVAPSQLCSDFALWEMVRRRPGAPAALAACQGCSELFVQRHGQAFVQAIVAFCKGSELLDIGDFSQQQAQQSQQAAGGSQGGRRRSSAPISGAACSQAAACLSEPKAAAQDAYQRFQAQGEGVASIATKGRTKPINPQTVVGYLADAAGSGLPLDWERAAKESALTQQQADTISEAILAYGAQGLGGIKRALPSAEYGQIKLVAAMMNGRQHWFAPAAQGGAPGVTSAAAAAEAMAAVQGVLGPANHGVSAGAQQGGPCPPAAKRPRLSGCEGQGAAAALPPLDRATLTAWLAARGGATAPQLVAHFCGGSGCQGAAGQAQQAQQQREAELAGLLGALCEDFDIMRKGGNSGFSSAIDLADAEVRYMVI</sequence>
<dbReference type="InterPro" id="IPR036390">
    <property type="entry name" value="WH_DNA-bd_sf"/>
</dbReference>
<dbReference type="PANTHER" id="PTHR13710:SF120">
    <property type="entry name" value="BIFUNCTIONAL 3'-5' EXONUCLEASE_ATP-DEPENDENT HELICASE WRN"/>
    <property type="match status" value="1"/>
</dbReference>
<dbReference type="SUPFAM" id="SSF52540">
    <property type="entry name" value="P-loop containing nucleoside triphosphate hydrolases"/>
    <property type="match status" value="2"/>
</dbReference>
<dbReference type="InterPro" id="IPR010997">
    <property type="entry name" value="HRDC-like_sf"/>
</dbReference>
<dbReference type="GO" id="GO:0005634">
    <property type="term" value="C:nucleus"/>
    <property type="evidence" value="ECO:0007669"/>
    <property type="project" value="TreeGrafter"/>
</dbReference>
<evidence type="ECO:0000259" key="14">
    <source>
        <dbReference type="PROSITE" id="PS50967"/>
    </source>
</evidence>
<evidence type="ECO:0000256" key="11">
    <source>
        <dbReference type="ARBA" id="ARBA00034808"/>
    </source>
</evidence>
<dbReference type="InterPro" id="IPR027417">
    <property type="entry name" value="P-loop_NTPase"/>
</dbReference>
<organism evidence="16 17">
    <name type="scientific">Chlorella sorokiniana</name>
    <name type="common">Freshwater green alga</name>
    <dbReference type="NCBI Taxonomy" id="3076"/>
    <lineage>
        <taxon>Eukaryota</taxon>
        <taxon>Viridiplantae</taxon>
        <taxon>Chlorophyta</taxon>
        <taxon>core chlorophytes</taxon>
        <taxon>Trebouxiophyceae</taxon>
        <taxon>Chlorellales</taxon>
        <taxon>Chlorellaceae</taxon>
        <taxon>Chlorella clade</taxon>
        <taxon>Chlorella</taxon>
    </lineage>
</organism>
<dbReference type="InterPro" id="IPR003591">
    <property type="entry name" value="Leu-rich_rpt_typical-subtyp"/>
</dbReference>
<comment type="catalytic activity">
    <reaction evidence="10">
        <text>Couples ATP hydrolysis with the unwinding of duplex DNA by translocating in the 3'-5' direction.</text>
        <dbReference type="EC" id="5.6.2.4"/>
    </reaction>
</comment>
<evidence type="ECO:0000256" key="10">
    <source>
        <dbReference type="ARBA" id="ARBA00034617"/>
    </source>
</evidence>
<evidence type="ECO:0000259" key="15">
    <source>
        <dbReference type="PROSITE" id="PS51192"/>
    </source>
</evidence>
<keyword evidence="12" id="KW-0175">Coiled coil</keyword>
<dbReference type="SMART" id="SM00487">
    <property type="entry name" value="DEXDc"/>
    <property type="match status" value="1"/>
</dbReference>
<dbReference type="GO" id="GO:0006260">
    <property type="term" value="P:DNA replication"/>
    <property type="evidence" value="ECO:0007669"/>
    <property type="project" value="InterPro"/>
</dbReference>
<evidence type="ECO:0000256" key="7">
    <source>
        <dbReference type="ARBA" id="ARBA00022806"/>
    </source>
</evidence>
<feature type="domain" description="Helicase ATP-binding" evidence="15">
    <location>
        <begin position="481"/>
        <end position="648"/>
    </location>
</feature>
<feature type="domain" description="HRDC" evidence="14">
    <location>
        <begin position="1010"/>
        <end position="1090"/>
    </location>
</feature>
<proteinExistence type="inferred from homology"/>
<dbReference type="GO" id="GO:0043138">
    <property type="term" value="F:3'-5' DNA helicase activity"/>
    <property type="evidence" value="ECO:0007669"/>
    <property type="project" value="UniProtKB-EC"/>
</dbReference>
<comment type="subcellular location">
    <subcellularLocation>
        <location evidence="2">Cytoplasm</location>
        <location evidence="2">Cytoskeleton</location>
        <location evidence="2">Cilium axoneme</location>
    </subcellularLocation>
</comment>
<dbReference type="InterPro" id="IPR001611">
    <property type="entry name" value="Leu-rich_rpt"/>
</dbReference>
<evidence type="ECO:0000256" key="3">
    <source>
        <dbReference type="ARBA" id="ARBA00005446"/>
    </source>
</evidence>
<dbReference type="GO" id="GO:0005524">
    <property type="term" value="F:ATP binding"/>
    <property type="evidence" value="ECO:0007669"/>
    <property type="project" value="InterPro"/>
</dbReference>
<comment type="cofactor">
    <cofactor evidence="1">
        <name>Zn(2+)</name>
        <dbReference type="ChEBI" id="CHEBI:29105"/>
    </cofactor>
</comment>
<dbReference type="SUPFAM" id="SSF47819">
    <property type="entry name" value="HRDC-like"/>
    <property type="match status" value="1"/>
</dbReference>
<keyword evidence="7 16" id="KW-0547">Nucleotide-binding</keyword>
<dbReference type="Pfam" id="PF00270">
    <property type="entry name" value="DEAD"/>
    <property type="match status" value="1"/>
</dbReference>
<evidence type="ECO:0000256" key="4">
    <source>
        <dbReference type="ARBA" id="ARBA00022614"/>
    </source>
</evidence>
<evidence type="ECO:0000256" key="8">
    <source>
        <dbReference type="ARBA" id="ARBA00023125"/>
    </source>
</evidence>
<evidence type="ECO:0000256" key="9">
    <source>
        <dbReference type="ARBA" id="ARBA00023235"/>
    </source>
</evidence>
<dbReference type="Gene3D" id="1.10.10.10">
    <property type="entry name" value="Winged helix-like DNA-binding domain superfamily/Winged helix DNA-binding domain"/>
    <property type="match status" value="1"/>
</dbReference>
<dbReference type="InterPro" id="IPR004589">
    <property type="entry name" value="DNA_helicase_ATP-dep_RecQ"/>
</dbReference>
<feature type="coiled-coil region" evidence="12">
    <location>
        <begin position="971"/>
        <end position="1014"/>
    </location>
</feature>
<dbReference type="STRING" id="3076.A0A2P6TBU8"/>
<evidence type="ECO:0000313" key="16">
    <source>
        <dbReference type="EMBL" id="PRW18345.1"/>
    </source>
</evidence>